<dbReference type="Proteomes" id="UP000298652">
    <property type="component" value="Chromosome 9"/>
</dbReference>
<keyword evidence="2" id="KW-1185">Reference proteome</keyword>
<sequence length="146" mass="15410">MCRGHGALETFPMHVARTGAPGSSCCCPGSVRVLDAAACVLPAEQGCRLSRGSTGFEQARHRGAGRPASRTVWSAWHGGAVQPWMETEPTVCTGLGSFTTLLFCGSGLDSATVLMRVLVPCYVVCCFVAVQPHSLTFDNSYAVILM</sequence>
<protein>
    <submittedName>
        <fullName evidence="1">Uncharacterized protein</fullName>
    </submittedName>
</protein>
<organism evidence="1 2">
    <name type="scientific">Setaria viridis</name>
    <name type="common">Green bristlegrass</name>
    <name type="synonym">Setaria italica subsp. viridis</name>
    <dbReference type="NCBI Taxonomy" id="4556"/>
    <lineage>
        <taxon>Eukaryota</taxon>
        <taxon>Viridiplantae</taxon>
        <taxon>Streptophyta</taxon>
        <taxon>Embryophyta</taxon>
        <taxon>Tracheophyta</taxon>
        <taxon>Spermatophyta</taxon>
        <taxon>Magnoliopsida</taxon>
        <taxon>Liliopsida</taxon>
        <taxon>Poales</taxon>
        <taxon>Poaceae</taxon>
        <taxon>PACMAD clade</taxon>
        <taxon>Panicoideae</taxon>
        <taxon>Panicodae</taxon>
        <taxon>Paniceae</taxon>
        <taxon>Cenchrinae</taxon>
        <taxon>Setaria</taxon>
    </lineage>
</organism>
<reference evidence="1" key="1">
    <citation type="submission" date="2019-03" db="EMBL/GenBank/DDBJ databases">
        <title>WGS assembly of Setaria viridis.</title>
        <authorList>
            <person name="Huang P."/>
            <person name="Jenkins J."/>
            <person name="Grimwood J."/>
            <person name="Barry K."/>
            <person name="Healey A."/>
            <person name="Mamidi S."/>
            <person name="Sreedasyam A."/>
            <person name="Shu S."/>
            <person name="Feldman M."/>
            <person name="Wu J."/>
            <person name="Yu Y."/>
            <person name="Chen C."/>
            <person name="Johnson J."/>
            <person name="Rokhsar D."/>
            <person name="Baxter I."/>
            <person name="Schmutz J."/>
            <person name="Brutnell T."/>
            <person name="Kellogg E."/>
        </authorList>
    </citation>
    <scope>NUCLEOTIDE SEQUENCE [LARGE SCALE GENOMIC DNA]</scope>
</reference>
<dbReference type="EMBL" id="CM016560">
    <property type="protein sequence ID" value="TKV90541.1"/>
    <property type="molecule type" value="Genomic_DNA"/>
</dbReference>
<proteinExistence type="predicted"/>
<name>A0A4U6SQU2_SETVI</name>
<accession>A0A4U6SQU2</accession>
<evidence type="ECO:0000313" key="2">
    <source>
        <dbReference type="Proteomes" id="UP000298652"/>
    </source>
</evidence>
<evidence type="ECO:0000313" key="1">
    <source>
        <dbReference type="EMBL" id="TKV90541.1"/>
    </source>
</evidence>
<dbReference type="Gramene" id="TKV90541">
    <property type="protein sequence ID" value="TKV90541"/>
    <property type="gene ID" value="SEVIR_9G036000v2"/>
</dbReference>
<dbReference type="AlphaFoldDB" id="A0A4U6SQU2"/>
<gene>
    <name evidence="1" type="ORF">SEVIR_9G036000v2</name>
</gene>